<keyword evidence="1" id="KW-0175">Coiled coil</keyword>
<evidence type="ECO:0000313" key="5">
    <source>
        <dbReference type="Proteomes" id="UP000677228"/>
    </source>
</evidence>
<evidence type="ECO:0000256" key="2">
    <source>
        <dbReference type="SAM" id="MobiDB-lite"/>
    </source>
</evidence>
<reference evidence="3" key="1">
    <citation type="submission" date="2021-02" db="EMBL/GenBank/DDBJ databases">
        <authorList>
            <person name="Nowell W R."/>
        </authorList>
    </citation>
    <scope>NUCLEOTIDE SEQUENCE</scope>
</reference>
<dbReference type="Proteomes" id="UP000677228">
    <property type="component" value="Unassembled WGS sequence"/>
</dbReference>
<dbReference type="EMBL" id="CAJOBA010001238">
    <property type="protein sequence ID" value="CAF3584235.1"/>
    <property type="molecule type" value="Genomic_DNA"/>
</dbReference>
<evidence type="ECO:0000256" key="1">
    <source>
        <dbReference type="SAM" id="Coils"/>
    </source>
</evidence>
<comment type="caution">
    <text evidence="3">The sequence shown here is derived from an EMBL/GenBank/DDBJ whole genome shotgun (WGS) entry which is preliminary data.</text>
</comment>
<feature type="compositionally biased region" description="Polar residues" evidence="2">
    <location>
        <begin position="24"/>
        <end position="43"/>
    </location>
</feature>
<dbReference type="EMBL" id="CAJNOK010001239">
    <property type="protein sequence ID" value="CAF0800949.1"/>
    <property type="molecule type" value="Genomic_DNA"/>
</dbReference>
<gene>
    <name evidence="3" type="ORF">OVA965_LOCUS4642</name>
    <name evidence="4" type="ORF">TMI583_LOCUS4638</name>
</gene>
<dbReference type="AlphaFoldDB" id="A0A8S2D4A7"/>
<name>A0A8S2D4A7_9BILA</name>
<dbReference type="Proteomes" id="UP000682733">
    <property type="component" value="Unassembled WGS sequence"/>
</dbReference>
<feature type="region of interest" description="Disordered" evidence="2">
    <location>
        <begin position="24"/>
        <end position="147"/>
    </location>
</feature>
<feature type="compositionally biased region" description="Low complexity" evidence="2">
    <location>
        <begin position="49"/>
        <end position="67"/>
    </location>
</feature>
<feature type="compositionally biased region" description="Basic and acidic residues" evidence="2">
    <location>
        <begin position="294"/>
        <end position="310"/>
    </location>
</feature>
<feature type="coiled-coil region" evidence="1">
    <location>
        <begin position="147"/>
        <end position="174"/>
    </location>
</feature>
<proteinExistence type="predicted"/>
<feature type="compositionally biased region" description="Basic and acidic residues" evidence="2">
    <location>
        <begin position="318"/>
        <end position="333"/>
    </location>
</feature>
<accession>A0A8S2D4A7</accession>
<protein>
    <submittedName>
        <fullName evidence="3">Uncharacterized protein</fullName>
    </submittedName>
</protein>
<organism evidence="3 5">
    <name type="scientific">Didymodactylos carnosus</name>
    <dbReference type="NCBI Taxonomy" id="1234261"/>
    <lineage>
        <taxon>Eukaryota</taxon>
        <taxon>Metazoa</taxon>
        <taxon>Spiralia</taxon>
        <taxon>Gnathifera</taxon>
        <taxon>Rotifera</taxon>
        <taxon>Eurotatoria</taxon>
        <taxon>Bdelloidea</taxon>
        <taxon>Philodinida</taxon>
        <taxon>Philodinidae</taxon>
        <taxon>Didymodactylos</taxon>
    </lineage>
</organism>
<evidence type="ECO:0000313" key="4">
    <source>
        <dbReference type="EMBL" id="CAF3584235.1"/>
    </source>
</evidence>
<sequence length="341" mass="38653">LLGSLEECLMFIEHLEGEIDTDTWSNKPKTCEPQQQQITTNINKRGRTHSTASLSSNSTIRSSSSSTTRKKPKKNDNQHDDTTMLPPPPKPLVNQGDKTKISSKNSTRPKTSTQSGSSTIIPSSPKPSSSSTLPPRSSPSSIQITTSVDLRGENEILRKRVLELEAEISELKQETMPFLNKEAYGYLKRACASYGKHENVKSGTAQKIAEQLPLTVVELKECLNSQWTKTSNNLLQNCFKHVDLSTSNYQLLAKMNLKMLMNIKDYVTAVHPSETITQSSFSKTVSLKCRHIREKQGKQQNDRTLKEPQKNTKSKRQNNHDANKENEQDETTRWNRRIWRR</sequence>
<evidence type="ECO:0000313" key="3">
    <source>
        <dbReference type="EMBL" id="CAF0800949.1"/>
    </source>
</evidence>
<feature type="compositionally biased region" description="Low complexity" evidence="2">
    <location>
        <begin position="111"/>
        <end position="142"/>
    </location>
</feature>
<feature type="region of interest" description="Disordered" evidence="2">
    <location>
        <begin position="293"/>
        <end position="341"/>
    </location>
</feature>
<feature type="non-terminal residue" evidence="3">
    <location>
        <position position="1"/>
    </location>
</feature>